<feature type="compositionally biased region" description="Polar residues" evidence="1">
    <location>
        <begin position="50"/>
        <end position="66"/>
    </location>
</feature>
<accession>A0A562QIS5</accession>
<evidence type="ECO:0000256" key="2">
    <source>
        <dbReference type="SAM" id="SignalP"/>
    </source>
</evidence>
<name>A0A562QIS5_9PSED</name>
<dbReference type="OrthoDB" id="6949486at2"/>
<dbReference type="RefSeq" id="WP_145139267.1">
    <property type="nucleotide sequence ID" value="NZ_VLKY01000003.1"/>
</dbReference>
<feature type="region of interest" description="Disordered" evidence="1">
    <location>
        <begin position="41"/>
        <end position="66"/>
    </location>
</feature>
<dbReference type="PROSITE" id="PS51257">
    <property type="entry name" value="PROKAR_LIPOPROTEIN"/>
    <property type="match status" value="1"/>
</dbReference>
<evidence type="ECO:0000256" key="1">
    <source>
        <dbReference type="SAM" id="MobiDB-lite"/>
    </source>
</evidence>
<evidence type="ECO:0000313" key="3">
    <source>
        <dbReference type="EMBL" id="TWI56657.1"/>
    </source>
</evidence>
<sequence>MIRFATFTLVSCVVLSGCAAATSDKVCQVFTPAPVSAATATGQNDERIALQTTGTPNPTTSADGCE</sequence>
<feature type="signal peptide" evidence="2">
    <location>
        <begin position="1"/>
        <end position="20"/>
    </location>
</feature>
<evidence type="ECO:0008006" key="5">
    <source>
        <dbReference type="Google" id="ProtNLM"/>
    </source>
</evidence>
<comment type="caution">
    <text evidence="3">The sequence shown here is derived from an EMBL/GenBank/DDBJ whole genome shotgun (WGS) entry which is preliminary data.</text>
</comment>
<dbReference type="EMBL" id="VLKY01000003">
    <property type="protein sequence ID" value="TWI56657.1"/>
    <property type="molecule type" value="Genomic_DNA"/>
</dbReference>
<reference evidence="3 4" key="1">
    <citation type="journal article" date="2015" name="Stand. Genomic Sci.">
        <title>Genomic Encyclopedia of Bacterial and Archaeal Type Strains, Phase III: the genomes of soil and plant-associated and newly described type strains.</title>
        <authorList>
            <person name="Whitman W.B."/>
            <person name="Woyke T."/>
            <person name="Klenk H.P."/>
            <person name="Zhou Y."/>
            <person name="Lilburn T.G."/>
            <person name="Beck B.J."/>
            <person name="De Vos P."/>
            <person name="Vandamme P."/>
            <person name="Eisen J.A."/>
            <person name="Garrity G."/>
            <person name="Hugenholtz P."/>
            <person name="Kyrpides N.C."/>
        </authorList>
    </citation>
    <scope>NUCLEOTIDE SEQUENCE [LARGE SCALE GENOMIC DNA]</scope>
    <source>
        <strain evidence="3 4">CGMCC 1.6858</strain>
    </source>
</reference>
<feature type="chain" id="PRO_5021703074" description="Lipoprotein" evidence="2">
    <location>
        <begin position="21"/>
        <end position="66"/>
    </location>
</feature>
<proteinExistence type="predicted"/>
<protein>
    <recommendedName>
        <fullName evidence="5">Lipoprotein</fullName>
    </recommendedName>
</protein>
<dbReference type="AlphaFoldDB" id="A0A562QIS5"/>
<gene>
    <name evidence="3" type="ORF">IQ22_01109</name>
</gene>
<organism evidence="3 4">
    <name type="scientific">Pseudomonas duriflava</name>
    <dbReference type="NCBI Taxonomy" id="459528"/>
    <lineage>
        <taxon>Bacteria</taxon>
        <taxon>Pseudomonadati</taxon>
        <taxon>Pseudomonadota</taxon>
        <taxon>Gammaproteobacteria</taxon>
        <taxon>Pseudomonadales</taxon>
        <taxon>Pseudomonadaceae</taxon>
        <taxon>Pseudomonas</taxon>
    </lineage>
</organism>
<keyword evidence="4" id="KW-1185">Reference proteome</keyword>
<dbReference type="Proteomes" id="UP000316905">
    <property type="component" value="Unassembled WGS sequence"/>
</dbReference>
<keyword evidence="2" id="KW-0732">Signal</keyword>
<evidence type="ECO:0000313" key="4">
    <source>
        <dbReference type="Proteomes" id="UP000316905"/>
    </source>
</evidence>